<accession>A0AA49X3Y0</accession>
<dbReference type="Pfam" id="PF23767">
    <property type="entry name" value="TscA"/>
    <property type="match status" value="1"/>
</dbReference>
<sequence>MTQEQKELLTYIHYILETNVNDKSKTYEYSIEEAKKVTTLEVNREEHLEEIMRWALQELEKHFELIPEPEVEDETTEDKVKQLLEFRKQFTPSEWQEINHIIDSQFKKKAAKLQLDDHDIQEINEIIKRQKIVYPKIDNTKSKSLMDIASHDLKDI</sequence>
<name>A0AA49X3Y0_9VIRU</name>
<dbReference type="NCBIfam" id="NF047365">
    <property type="entry name" value="TscA"/>
    <property type="match status" value="1"/>
</dbReference>
<evidence type="ECO:0000313" key="1">
    <source>
        <dbReference type="EMBL" id="WLJ25895.1"/>
    </source>
</evidence>
<dbReference type="InterPro" id="IPR055590">
    <property type="entry name" value="TscA"/>
</dbReference>
<protein>
    <submittedName>
        <fullName evidence="1">Uncharacterized protein</fullName>
    </submittedName>
</protein>
<proteinExistence type="predicted"/>
<organism evidence="1">
    <name type="scientific">Staphylococcus phage HS12</name>
    <dbReference type="NCBI Taxonomy" id="3056402"/>
    <lineage>
        <taxon>Viruses</taxon>
    </lineage>
</organism>
<reference evidence="1" key="1">
    <citation type="submission" date="2023-04" db="EMBL/GenBank/DDBJ databases">
        <title>The human skin virome in hidradenitis suppurativa patients.</title>
        <authorList>
            <person name="Jansen D."/>
        </authorList>
    </citation>
    <scope>NUCLEOTIDE SEQUENCE</scope>
    <source>
        <strain evidence="1">VC3_JansenPhageI</strain>
    </source>
</reference>
<dbReference type="EMBL" id="OQ890318">
    <property type="protein sequence ID" value="WLJ25895.1"/>
    <property type="molecule type" value="Genomic_DNA"/>
</dbReference>